<gene>
    <name evidence="7" type="ORF">LUZ62_056106</name>
</gene>
<evidence type="ECO:0000256" key="2">
    <source>
        <dbReference type="ARBA" id="ARBA00008451"/>
    </source>
</evidence>
<evidence type="ECO:0000256" key="4">
    <source>
        <dbReference type="ARBA" id="ARBA00022786"/>
    </source>
</evidence>
<dbReference type="PANTHER" id="PTHR12921:SF0">
    <property type="entry name" value="UBIQUITIN-FOLD MODIFIER-CONJUGATING ENZYME 1"/>
    <property type="match status" value="1"/>
</dbReference>
<accession>A0AAV8DXJ5</accession>
<feature type="active site" description="Glycyl thioester intermediate" evidence="6">
    <location>
        <position position="119"/>
    </location>
</feature>
<dbReference type="CDD" id="cd11686">
    <property type="entry name" value="UBCc_UFC1"/>
    <property type="match status" value="1"/>
</dbReference>
<dbReference type="InterPro" id="IPR014806">
    <property type="entry name" value="Ufc1"/>
</dbReference>
<evidence type="ECO:0000256" key="6">
    <source>
        <dbReference type="PIRSR" id="PIRSR008716-1"/>
    </source>
</evidence>
<comment type="caution">
    <text evidence="7">The sequence shown here is derived from an EMBL/GenBank/DDBJ whole genome shotgun (WGS) entry which is preliminary data.</text>
</comment>
<reference evidence="7" key="1">
    <citation type="submission" date="2022-08" db="EMBL/GenBank/DDBJ databases">
        <authorList>
            <person name="Marques A."/>
        </authorList>
    </citation>
    <scope>NUCLEOTIDE SEQUENCE</scope>
    <source>
        <strain evidence="7">RhyPub2mFocal</strain>
        <tissue evidence="7">Leaves</tissue>
    </source>
</reference>
<dbReference type="Proteomes" id="UP001140206">
    <property type="component" value="Chromosome 3"/>
</dbReference>
<dbReference type="SUPFAM" id="SSF54495">
    <property type="entry name" value="UBC-like"/>
    <property type="match status" value="1"/>
</dbReference>
<comment type="similarity">
    <text evidence="2">Belongs to the ubiquitin-conjugating enzyme family. UFC1 subfamily.</text>
</comment>
<comment type="function">
    <text evidence="1">E2-like enzyme which forms an intermediate with UFM1 via a thioester linkage.</text>
</comment>
<evidence type="ECO:0000313" key="7">
    <source>
        <dbReference type="EMBL" id="KAJ4771849.1"/>
    </source>
</evidence>
<dbReference type="PANTHER" id="PTHR12921">
    <property type="entry name" value="UBIQUITIN-FOLD MODIFIER-CONJUGATING ENZYME 1"/>
    <property type="match status" value="1"/>
</dbReference>
<dbReference type="AlphaFoldDB" id="A0AAV8DXJ5"/>
<evidence type="ECO:0000256" key="3">
    <source>
        <dbReference type="ARBA" id="ARBA00013306"/>
    </source>
</evidence>
<dbReference type="FunFam" id="3.10.110.10:FF:000053">
    <property type="entry name" value="Ubiquitin-fold modifier-conjugating enzyme 1"/>
    <property type="match status" value="1"/>
</dbReference>
<dbReference type="GO" id="GO:0061657">
    <property type="term" value="F:UFM1 conjugating enzyme activity"/>
    <property type="evidence" value="ECO:0007669"/>
    <property type="project" value="InterPro"/>
</dbReference>
<dbReference type="Pfam" id="PF08694">
    <property type="entry name" value="UFC1"/>
    <property type="match status" value="1"/>
</dbReference>
<name>A0AAV8DXJ5_9POAL</name>
<organism evidence="7 8">
    <name type="scientific">Rhynchospora pubera</name>
    <dbReference type="NCBI Taxonomy" id="906938"/>
    <lineage>
        <taxon>Eukaryota</taxon>
        <taxon>Viridiplantae</taxon>
        <taxon>Streptophyta</taxon>
        <taxon>Embryophyta</taxon>
        <taxon>Tracheophyta</taxon>
        <taxon>Spermatophyta</taxon>
        <taxon>Magnoliopsida</taxon>
        <taxon>Liliopsida</taxon>
        <taxon>Poales</taxon>
        <taxon>Cyperaceae</taxon>
        <taxon>Cyperoideae</taxon>
        <taxon>Rhynchosporeae</taxon>
        <taxon>Rhynchospora</taxon>
    </lineage>
</organism>
<dbReference type="PIRSF" id="PIRSF008716">
    <property type="entry name" value="DUF1782"/>
    <property type="match status" value="1"/>
</dbReference>
<dbReference type="GO" id="GO:0005737">
    <property type="term" value="C:cytoplasm"/>
    <property type="evidence" value="ECO:0007669"/>
    <property type="project" value="TreeGrafter"/>
</dbReference>
<protein>
    <recommendedName>
        <fullName evidence="3">Ubiquitin-fold modifier-conjugating enzyme 1</fullName>
    </recommendedName>
    <alternativeName>
        <fullName evidence="5">Ufm1-conjugating enzyme 1</fullName>
    </alternativeName>
</protein>
<proteinExistence type="inferred from homology"/>
<keyword evidence="4" id="KW-0833">Ubl conjugation pathway</keyword>
<sequence>MEGWDAGTKSALTQIPLLTSRAGPRDGEAWKQRLKEEYKALIAYTSMNKTNDNDWFRIAPANPEGTRWEGSCWYVHNLRRYDFPLQFDIPVTYPATAPEIELPTLDGKTHKMYRGGKICLTVHFKPLWAKNCPRFGIAHALCLGLAPWLAAEVPILVDSGMVKHKDDETIFVFSRCLSGAEFDGCKTVFNNQCGFEYCEICYF</sequence>
<evidence type="ECO:0000313" key="8">
    <source>
        <dbReference type="Proteomes" id="UP001140206"/>
    </source>
</evidence>
<dbReference type="Gene3D" id="3.10.110.10">
    <property type="entry name" value="Ubiquitin Conjugating Enzyme"/>
    <property type="match status" value="1"/>
</dbReference>
<evidence type="ECO:0000256" key="1">
    <source>
        <dbReference type="ARBA" id="ARBA00003655"/>
    </source>
</evidence>
<dbReference type="GO" id="GO:1990592">
    <property type="term" value="P:protein K69-linked ufmylation"/>
    <property type="evidence" value="ECO:0007669"/>
    <property type="project" value="TreeGrafter"/>
</dbReference>
<evidence type="ECO:0000256" key="5">
    <source>
        <dbReference type="ARBA" id="ARBA00032490"/>
    </source>
</evidence>
<dbReference type="InterPro" id="IPR016135">
    <property type="entry name" value="UBQ-conjugating_enzyme/RWD"/>
</dbReference>
<keyword evidence="8" id="KW-1185">Reference proteome</keyword>
<dbReference type="EMBL" id="JAMFTS010000003">
    <property type="protein sequence ID" value="KAJ4771849.1"/>
    <property type="molecule type" value="Genomic_DNA"/>
</dbReference>